<organism evidence="2 3">
    <name type="scientific">Dactylosporangium cerinum</name>
    <dbReference type="NCBI Taxonomy" id="1434730"/>
    <lineage>
        <taxon>Bacteria</taxon>
        <taxon>Bacillati</taxon>
        <taxon>Actinomycetota</taxon>
        <taxon>Actinomycetes</taxon>
        <taxon>Micromonosporales</taxon>
        <taxon>Micromonosporaceae</taxon>
        <taxon>Dactylosporangium</taxon>
    </lineage>
</organism>
<dbReference type="InterPro" id="IPR000182">
    <property type="entry name" value="GNAT_dom"/>
</dbReference>
<dbReference type="InterPro" id="IPR016181">
    <property type="entry name" value="Acyl_CoA_acyltransferase"/>
</dbReference>
<dbReference type="Gene3D" id="3.40.630.30">
    <property type="match status" value="1"/>
</dbReference>
<keyword evidence="3" id="KW-1185">Reference proteome</keyword>
<dbReference type="EMBL" id="JBHSIU010000066">
    <property type="protein sequence ID" value="MFC5004523.1"/>
    <property type="molecule type" value="Genomic_DNA"/>
</dbReference>
<accession>A0ABV9WAI7</accession>
<reference evidence="3" key="1">
    <citation type="journal article" date="2019" name="Int. J. Syst. Evol. Microbiol.">
        <title>The Global Catalogue of Microorganisms (GCM) 10K type strain sequencing project: providing services to taxonomists for standard genome sequencing and annotation.</title>
        <authorList>
            <consortium name="The Broad Institute Genomics Platform"/>
            <consortium name="The Broad Institute Genome Sequencing Center for Infectious Disease"/>
            <person name="Wu L."/>
            <person name="Ma J."/>
        </authorList>
    </citation>
    <scope>NUCLEOTIDE SEQUENCE [LARGE SCALE GENOMIC DNA]</scope>
    <source>
        <strain evidence="3">CGMCC 4.7152</strain>
    </source>
</reference>
<protein>
    <submittedName>
        <fullName evidence="2">GNAT family N-acetyltransferase</fullName>
    </submittedName>
</protein>
<comment type="caution">
    <text evidence="2">The sequence shown here is derived from an EMBL/GenBank/DDBJ whole genome shotgun (WGS) entry which is preliminary data.</text>
</comment>
<dbReference type="RefSeq" id="WP_380124502.1">
    <property type="nucleotide sequence ID" value="NZ_JBHSIU010000066.1"/>
</dbReference>
<dbReference type="Pfam" id="PF13302">
    <property type="entry name" value="Acetyltransf_3"/>
    <property type="match status" value="1"/>
</dbReference>
<evidence type="ECO:0000313" key="2">
    <source>
        <dbReference type="EMBL" id="MFC5004523.1"/>
    </source>
</evidence>
<dbReference type="Proteomes" id="UP001595912">
    <property type="component" value="Unassembled WGS sequence"/>
</dbReference>
<evidence type="ECO:0000313" key="3">
    <source>
        <dbReference type="Proteomes" id="UP001595912"/>
    </source>
</evidence>
<gene>
    <name evidence="2" type="ORF">ACFPIJ_42700</name>
</gene>
<proteinExistence type="predicted"/>
<dbReference type="CDD" id="cd04301">
    <property type="entry name" value="NAT_SF"/>
    <property type="match status" value="1"/>
</dbReference>
<name>A0ABV9WAI7_9ACTN</name>
<feature type="domain" description="N-acetyltransferase" evidence="1">
    <location>
        <begin position="38"/>
        <end position="179"/>
    </location>
</feature>
<dbReference type="PANTHER" id="PTHR39173:SF1">
    <property type="entry name" value="ACETYLTRANSFERASE"/>
    <property type="match status" value="1"/>
</dbReference>
<evidence type="ECO:0000259" key="1">
    <source>
        <dbReference type="PROSITE" id="PS51186"/>
    </source>
</evidence>
<dbReference type="PANTHER" id="PTHR39173">
    <property type="entry name" value="ACETYLTRANSFERASE"/>
    <property type="match status" value="1"/>
</dbReference>
<sequence length="179" mass="19728">MAELSGPTVRVHRSFVSAMAEFRDEGRGSPADGSALGADLREFEPGWARPEIFAAYVDRLRALALPDTPRPADHVPSTTLWWLHADEYLGRVAIRHQLTPHLREAGGHIGYDIRPSARRRGHATAMLRAALPVARALGIESALLTCDVTNTASRRVIEANGGVLEDRRGDKFRFWVPTS</sequence>
<dbReference type="PROSITE" id="PS51186">
    <property type="entry name" value="GNAT"/>
    <property type="match status" value="1"/>
</dbReference>
<dbReference type="SUPFAM" id="SSF55729">
    <property type="entry name" value="Acyl-CoA N-acyltransferases (Nat)"/>
    <property type="match status" value="1"/>
</dbReference>